<keyword evidence="4" id="KW-0131">Cell cycle</keyword>
<feature type="compositionally biased region" description="Acidic residues" evidence="5">
    <location>
        <begin position="222"/>
        <end position="243"/>
    </location>
</feature>
<keyword evidence="2" id="KW-0132">Cell division</keyword>
<dbReference type="SUPFAM" id="SSF46785">
    <property type="entry name" value="Winged helix' DNA-binding domain"/>
    <property type="match status" value="2"/>
</dbReference>
<dbReference type="EMBL" id="OCNJ01000016">
    <property type="protein sequence ID" value="SOE01125.1"/>
    <property type="molecule type" value="Genomic_DNA"/>
</dbReference>
<keyword evidence="3" id="KW-0159">Chromosome partition</keyword>
<dbReference type="Pfam" id="PF04079">
    <property type="entry name" value="SMC_ScpB"/>
    <property type="match status" value="1"/>
</dbReference>
<accession>A0A286H018</accession>
<feature type="compositionally biased region" description="Acidic residues" evidence="5">
    <location>
        <begin position="1"/>
        <end position="11"/>
    </location>
</feature>
<keyword evidence="1" id="KW-0963">Cytoplasm</keyword>
<protein>
    <submittedName>
        <fullName evidence="6">Condensin subunit ScpB</fullName>
    </submittedName>
</protein>
<organism evidence="6 7">
    <name type="scientific">Caenispirillum bisanense</name>
    <dbReference type="NCBI Taxonomy" id="414052"/>
    <lineage>
        <taxon>Bacteria</taxon>
        <taxon>Pseudomonadati</taxon>
        <taxon>Pseudomonadota</taxon>
        <taxon>Alphaproteobacteria</taxon>
        <taxon>Rhodospirillales</taxon>
        <taxon>Novispirillaceae</taxon>
        <taxon>Caenispirillum</taxon>
    </lineage>
</organism>
<dbReference type="PANTHER" id="PTHR34298:SF2">
    <property type="entry name" value="SEGREGATION AND CONDENSATION PROTEIN B"/>
    <property type="match status" value="1"/>
</dbReference>
<reference evidence="6 7" key="1">
    <citation type="submission" date="2017-09" db="EMBL/GenBank/DDBJ databases">
        <authorList>
            <person name="Ehlers B."/>
            <person name="Leendertz F.H."/>
        </authorList>
    </citation>
    <scope>NUCLEOTIDE SEQUENCE [LARGE SCALE GENOMIC DNA]</scope>
    <source>
        <strain evidence="6 7">USBA 140</strain>
    </source>
</reference>
<evidence type="ECO:0000256" key="2">
    <source>
        <dbReference type="ARBA" id="ARBA00022618"/>
    </source>
</evidence>
<evidence type="ECO:0000256" key="5">
    <source>
        <dbReference type="SAM" id="MobiDB-lite"/>
    </source>
</evidence>
<feature type="region of interest" description="Disordered" evidence="5">
    <location>
        <begin position="1"/>
        <end position="24"/>
    </location>
</feature>
<dbReference type="InterPro" id="IPR036390">
    <property type="entry name" value="WH_DNA-bd_sf"/>
</dbReference>
<sequence length="243" mass="26216">MDDTPDLDVLDDSPGPAAAPVAAPGARQGSLDVDFDHAVRIVEALVFAAAEPVSVEGLKEKLPAGIDVKKVLATLQEQYRGRGVQLFQAGGHWAFRTAPDLVEHLKTDAVETRRLSRAAVETLAIIAYHQPVTRGEIEEIRGVALSKGTMDTLLEAGWIRPRGRRATPGRPLTWGTTDRFLDHFGLETVKDLPGIEELKAAGLLDARPAIAAYGARAHDTGEFVDTDAPDEPEDQLDMLGDDE</sequence>
<dbReference type="Proteomes" id="UP000219621">
    <property type="component" value="Unassembled WGS sequence"/>
</dbReference>
<keyword evidence="7" id="KW-1185">Reference proteome</keyword>
<feature type="region of interest" description="Disordered" evidence="5">
    <location>
        <begin position="221"/>
        <end position="243"/>
    </location>
</feature>
<dbReference type="Gene3D" id="1.10.10.10">
    <property type="entry name" value="Winged helix-like DNA-binding domain superfamily/Winged helix DNA-binding domain"/>
    <property type="match status" value="2"/>
</dbReference>
<name>A0A286H018_9PROT</name>
<dbReference type="PANTHER" id="PTHR34298">
    <property type="entry name" value="SEGREGATION AND CONDENSATION PROTEIN B"/>
    <property type="match status" value="1"/>
</dbReference>
<dbReference type="NCBIfam" id="TIGR00281">
    <property type="entry name" value="SMC-Scp complex subunit ScpB"/>
    <property type="match status" value="1"/>
</dbReference>
<feature type="compositionally biased region" description="Low complexity" evidence="5">
    <location>
        <begin position="12"/>
        <end position="24"/>
    </location>
</feature>
<evidence type="ECO:0000256" key="1">
    <source>
        <dbReference type="ARBA" id="ARBA00022490"/>
    </source>
</evidence>
<dbReference type="InterPro" id="IPR036388">
    <property type="entry name" value="WH-like_DNA-bd_sf"/>
</dbReference>
<dbReference type="AlphaFoldDB" id="A0A286H018"/>
<proteinExistence type="predicted"/>
<dbReference type="InterPro" id="IPR005234">
    <property type="entry name" value="ScpB_csome_segregation"/>
</dbReference>
<evidence type="ECO:0000256" key="4">
    <source>
        <dbReference type="ARBA" id="ARBA00023306"/>
    </source>
</evidence>
<evidence type="ECO:0000313" key="7">
    <source>
        <dbReference type="Proteomes" id="UP000219621"/>
    </source>
</evidence>
<dbReference type="GO" id="GO:0051304">
    <property type="term" value="P:chromosome separation"/>
    <property type="evidence" value="ECO:0007669"/>
    <property type="project" value="InterPro"/>
</dbReference>
<evidence type="ECO:0000256" key="3">
    <source>
        <dbReference type="ARBA" id="ARBA00022829"/>
    </source>
</evidence>
<dbReference type="GO" id="GO:0051301">
    <property type="term" value="P:cell division"/>
    <property type="evidence" value="ECO:0007669"/>
    <property type="project" value="UniProtKB-KW"/>
</dbReference>
<gene>
    <name evidence="6" type="ORF">SAMN05421508_11630</name>
</gene>
<evidence type="ECO:0000313" key="6">
    <source>
        <dbReference type="EMBL" id="SOE01125.1"/>
    </source>
</evidence>